<evidence type="ECO:0000256" key="2">
    <source>
        <dbReference type="ARBA" id="ARBA00023110"/>
    </source>
</evidence>
<dbReference type="Pfam" id="PF00160">
    <property type="entry name" value="Pro_isomerase"/>
    <property type="match status" value="1"/>
</dbReference>
<dbReference type="GO" id="GO:0003755">
    <property type="term" value="F:peptidyl-prolyl cis-trans isomerase activity"/>
    <property type="evidence" value="ECO:0007669"/>
    <property type="project" value="UniProtKB-UniRule"/>
</dbReference>
<feature type="domain" description="PPIase cyclophilin-type" evidence="5">
    <location>
        <begin position="49"/>
        <end position="203"/>
    </location>
</feature>
<dbReference type="InterPro" id="IPR020892">
    <property type="entry name" value="Cyclophilin-type_PPIase_CS"/>
</dbReference>
<evidence type="ECO:0000259" key="5">
    <source>
        <dbReference type="PROSITE" id="PS50072"/>
    </source>
</evidence>
<sequence length="218" mass="23325">MRGKVMKQKKNLLVMMIVCMSILLAGCASPSSNGAANVEVQALQNHPIVTMNIKDYGTVTLELYPEKAPNTVNNFVTLANSGFYDGLIFHRIIEGFMIQGGDPEGVGTGGPGYSIPGEFVSNGYTENDLKHTKGVISMARSQSPDSAGSQFFIMSADSPHLDDQYAAFGEVTSGIEIIEAIEKVATNSMDKPLEDVVIESVTVDTNGETVPEVVKMGQ</sequence>
<dbReference type="PROSITE" id="PS51257">
    <property type="entry name" value="PROKAR_LIPOPROTEIN"/>
    <property type="match status" value="1"/>
</dbReference>
<comment type="similarity">
    <text evidence="4">Belongs to the cyclophilin-type PPIase family.</text>
</comment>
<evidence type="ECO:0000256" key="3">
    <source>
        <dbReference type="ARBA" id="ARBA00023235"/>
    </source>
</evidence>
<dbReference type="Gene3D" id="2.40.100.10">
    <property type="entry name" value="Cyclophilin-like"/>
    <property type="match status" value="1"/>
</dbReference>
<dbReference type="EC" id="5.2.1.8" evidence="4"/>
<accession>A0A926EI63</accession>
<comment type="caution">
    <text evidence="6">The sequence shown here is derived from an EMBL/GenBank/DDBJ whole genome shotgun (WGS) entry which is preliminary data.</text>
</comment>
<dbReference type="GO" id="GO:0006457">
    <property type="term" value="P:protein folding"/>
    <property type="evidence" value="ECO:0007669"/>
    <property type="project" value="InterPro"/>
</dbReference>
<keyword evidence="7" id="KW-1185">Reference proteome</keyword>
<dbReference type="CDD" id="cd00317">
    <property type="entry name" value="cyclophilin"/>
    <property type="match status" value="1"/>
</dbReference>
<dbReference type="PANTHER" id="PTHR45625:SF4">
    <property type="entry name" value="PEPTIDYLPROLYL ISOMERASE DOMAIN AND WD REPEAT-CONTAINING PROTEIN 1"/>
    <property type="match status" value="1"/>
</dbReference>
<evidence type="ECO:0000256" key="4">
    <source>
        <dbReference type="RuleBase" id="RU363019"/>
    </source>
</evidence>
<proteinExistence type="inferred from homology"/>
<dbReference type="PROSITE" id="PS00170">
    <property type="entry name" value="CSA_PPIASE_1"/>
    <property type="match status" value="1"/>
</dbReference>
<protein>
    <recommendedName>
        <fullName evidence="4">Peptidyl-prolyl cis-trans isomerase</fullName>
        <shortName evidence="4">PPIase</shortName>
        <ecNumber evidence="4">5.2.1.8</ecNumber>
    </recommendedName>
</protein>
<dbReference type="InterPro" id="IPR044666">
    <property type="entry name" value="Cyclophilin_A-like"/>
</dbReference>
<dbReference type="Proteomes" id="UP000655830">
    <property type="component" value="Unassembled WGS sequence"/>
</dbReference>
<keyword evidence="3 4" id="KW-0413">Isomerase</keyword>
<gene>
    <name evidence="6" type="ORF">H8718_14475</name>
</gene>
<dbReference type="EMBL" id="JACRSY010000026">
    <property type="protein sequence ID" value="MBC8580723.1"/>
    <property type="molecule type" value="Genomic_DNA"/>
</dbReference>
<keyword evidence="4" id="KW-0732">Signal</keyword>
<dbReference type="InterPro" id="IPR029000">
    <property type="entry name" value="Cyclophilin-like_dom_sf"/>
</dbReference>
<evidence type="ECO:0000313" key="6">
    <source>
        <dbReference type="EMBL" id="MBC8580723.1"/>
    </source>
</evidence>
<dbReference type="PRINTS" id="PR00153">
    <property type="entry name" value="CSAPPISMRASE"/>
</dbReference>
<comment type="function">
    <text evidence="1 4">PPIases accelerate the folding of proteins. It catalyzes the cis-trans isomerization of proline imidic peptide bonds in oligopeptides.</text>
</comment>
<keyword evidence="2 4" id="KW-0697">Rotamase</keyword>
<dbReference type="SUPFAM" id="SSF50891">
    <property type="entry name" value="Cyclophilin-like"/>
    <property type="match status" value="1"/>
</dbReference>
<feature type="chain" id="PRO_5039762509" description="Peptidyl-prolyl cis-trans isomerase" evidence="4">
    <location>
        <begin position="36"/>
        <end position="218"/>
    </location>
</feature>
<feature type="signal peptide" evidence="4">
    <location>
        <begin position="1"/>
        <end position="35"/>
    </location>
</feature>
<organism evidence="6 7">
    <name type="scientific">Zhenhengia yiwuensis</name>
    <dbReference type="NCBI Taxonomy" id="2763666"/>
    <lineage>
        <taxon>Bacteria</taxon>
        <taxon>Bacillati</taxon>
        <taxon>Bacillota</taxon>
        <taxon>Clostridia</taxon>
        <taxon>Lachnospirales</taxon>
        <taxon>Lachnospiraceae</taxon>
        <taxon>Zhenhengia</taxon>
    </lineage>
</organism>
<reference evidence="6" key="1">
    <citation type="submission" date="2020-08" db="EMBL/GenBank/DDBJ databases">
        <title>Genome public.</title>
        <authorList>
            <person name="Liu C."/>
            <person name="Sun Q."/>
        </authorList>
    </citation>
    <scope>NUCLEOTIDE SEQUENCE</scope>
    <source>
        <strain evidence="6">NSJ-12</strain>
    </source>
</reference>
<name>A0A926EI63_9FIRM</name>
<dbReference type="AlphaFoldDB" id="A0A926EI63"/>
<dbReference type="PANTHER" id="PTHR45625">
    <property type="entry name" value="PEPTIDYL-PROLYL CIS-TRANS ISOMERASE-RELATED"/>
    <property type="match status" value="1"/>
</dbReference>
<dbReference type="PROSITE" id="PS50072">
    <property type="entry name" value="CSA_PPIASE_2"/>
    <property type="match status" value="1"/>
</dbReference>
<dbReference type="InterPro" id="IPR002130">
    <property type="entry name" value="Cyclophilin-type_PPIase_dom"/>
</dbReference>
<comment type="catalytic activity">
    <reaction evidence="4">
        <text>[protein]-peptidylproline (omega=180) = [protein]-peptidylproline (omega=0)</text>
        <dbReference type="Rhea" id="RHEA:16237"/>
        <dbReference type="Rhea" id="RHEA-COMP:10747"/>
        <dbReference type="Rhea" id="RHEA-COMP:10748"/>
        <dbReference type="ChEBI" id="CHEBI:83833"/>
        <dbReference type="ChEBI" id="CHEBI:83834"/>
        <dbReference type="EC" id="5.2.1.8"/>
    </reaction>
</comment>
<evidence type="ECO:0000256" key="1">
    <source>
        <dbReference type="ARBA" id="ARBA00002388"/>
    </source>
</evidence>
<evidence type="ECO:0000313" key="7">
    <source>
        <dbReference type="Proteomes" id="UP000655830"/>
    </source>
</evidence>